<evidence type="ECO:0000313" key="2">
    <source>
        <dbReference type="EMBL" id="KAF7343913.1"/>
    </source>
</evidence>
<evidence type="ECO:0000256" key="1">
    <source>
        <dbReference type="SAM" id="MobiDB-lite"/>
    </source>
</evidence>
<name>A0A8H6XME5_9AGAR</name>
<evidence type="ECO:0000313" key="3">
    <source>
        <dbReference type="Proteomes" id="UP000620124"/>
    </source>
</evidence>
<dbReference type="EMBL" id="JACAZI010000015">
    <property type="protein sequence ID" value="KAF7343913.1"/>
    <property type="molecule type" value="Genomic_DNA"/>
</dbReference>
<dbReference type="OrthoDB" id="3139399at2759"/>
<proteinExistence type="predicted"/>
<sequence length="262" mass="29777">MRSDMEADRIRLRDIDAQILDLERSLSTLRAQRKVVHERLESYKYPVLTLPNEIVSEIFVHFLPIYPDPPPFFGSLSPTTLTHICRKWRDIAISTPTLWKAIKLSDTVTFEQQIQIYDYGSGGLTANLVHCHLHFWLYDNSEVFDPSNITLPCLESLTFNPLCDPVTESLNCFIVPALHTLEIPESLLDTKSIESLKSFIVKSGCSLQDVRITGARRVHKDSYRAVFPSIPNFSFPGLYIKEATDDEDSEDESNSDGDHGSE</sequence>
<organism evidence="2 3">
    <name type="scientific">Mycena venus</name>
    <dbReference type="NCBI Taxonomy" id="2733690"/>
    <lineage>
        <taxon>Eukaryota</taxon>
        <taxon>Fungi</taxon>
        <taxon>Dikarya</taxon>
        <taxon>Basidiomycota</taxon>
        <taxon>Agaricomycotina</taxon>
        <taxon>Agaricomycetes</taxon>
        <taxon>Agaricomycetidae</taxon>
        <taxon>Agaricales</taxon>
        <taxon>Marasmiineae</taxon>
        <taxon>Mycenaceae</taxon>
        <taxon>Mycena</taxon>
    </lineage>
</organism>
<reference evidence="2" key="1">
    <citation type="submission" date="2020-05" db="EMBL/GenBank/DDBJ databases">
        <title>Mycena genomes resolve the evolution of fungal bioluminescence.</title>
        <authorList>
            <person name="Tsai I.J."/>
        </authorList>
    </citation>
    <scope>NUCLEOTIDE SEQUENCE</scope>
    <source>
        <strain evidence="2">CCC161011</strain>
    </source>
</reference>
<accession>A0A8H6XME5</accession>
<feature type="region of interest" description="Disordered" evidence="1">
    <location>
        <begin position="243"/>
        <end position="262"/>
    </location>
</feature>
<feature type="compositionally biased region" description="Acidic residues" evidence="1">
    <location>
        <begin position="244"/>
        <end position="255"/>
    </location>
</feature>
<keyword evidence="3" id="KW-1185">Reference proteome</keyword>
<protein>
    <submittedName>
        <fullName evidence="2">F-box domain-containing protein</fullName>
    </submittedName>
</protein>
<dbReference type="AlphaFoldDB" id="A0A8H6XME5"/>
<dbReference type="Proteomes" id="UP000620124">
    <property type="component" value="Unassembled WGS sequence"/>
</dbReference>
<dbReference type="Gene3D" id="1.20.1280.50">
    <property type="match status" value="1"/>
</dbReference>
<gene>
    <name evidence="2" type="ORF">MVEN_01680000</name>
</gene>
<comment type="caution">
    <text evidence="2">The sequence shown here is derived from an EMBL/GenBank/DDBJ whole genome shotgun (WGS) entry which is preliminary data.</text>
</comment>